<dbReference type="Proteomes" id="UP000284706">
    <property type="component" value="Unassembled WGS sequence"/>
</dbReference>
<dbReference type="AlphaFoldDB" id="A0A409X941"/>
<dbReference type="InParanoid" id="A0A409X941"/>
<proteinExistence type="predicted"/>
<keyword evidence="2" id="KW-1185">Reference proteome</keyword>
<dbReference type="EMBL" id="NHYE01003890">
    <property type="protein sequence ID" value="PPQ87282.1"/>
    <property type="molecule type" value="Genomic_DNA"/>
</dbReference>
<protein>
    <submittedName>
        <fullName evidence="1">Uncharacterized protein</fullName>
    </submittedName>
</protein>
<organism evidence="1 2">
    <name type="scientific">Gymnopilus dilepis</name>
    <dbReference type="NCBI Taxonomy" id="231916"/>
    <lineage>
        <taxon>Eukaryota</taxon>
        <taxon>Fungi</taxon>
        <taxon>Dikarya</taxon>
        <taxon>Basidiomycota</taxon>
        <taxon>Agaricomycotina</taxon>
        <taxon>Agaricomycetes</taxon>
        <taxon>Agaricomycetidae</taxon>
        <taxon>Agaricales</taxon>
        <taxon>Agaricineae</taxon>
        <taxon>Hymenogastraceae</taxon>
        <taxon>Gymnopilus</taxon>
    </lineage>
</organism>
<comment type="caution">
    <text evidence="1">The sequence shown here is derived from an EMBL/GenBank/DDBJ whole genome shotgun (WGS) entry which is preliminary data.</text>
</comment>
<gene>
    <name evidence="1" type="ORF">CVT26_000278</name>
</gene>
<feature type="non-terminal residue" evidence="1">
    <location>
        <position position="123"/>
    </location>
</feature>
<evidence type="ECO:0000313" key="1">
    <source>
        <dbReference type="EMBL" id="PPQ87282.1"/>
    </source>
</evidence>
<name>A0A409X941_9AGAR</name>
<reference evidence="1 2" key="1">
    <citation type="journal article" date="2018" name="Evol. Lett.">
        <title>Horizontal gene cluster transfer increased hallucinogenic mushroom diversity.</title>
        <authorList>
            <person name="Reynolds H.T."/>
            <person name="Vijayakumar V."/>
            <person name="Gluck-Thaler E."/>
            <person name="Korotkin H.B."/>
            <person name="Matheny P.B."/>
            <person name="Slot J.C."/>
        </authorList>
    </citation>
    <scope>NUCLEOTIDE SEQUENCE [LARGE SCALE GENOMIC DNA]</scope>
    <source>
        <strain evidence="1 2">SRW20</strain>
    </source>
</reference>
<accession>A0A409X941</accession>
<sequence>MLPRTAVSWDFYALPPVDTSLRYPCLHPTRPHKHDYPRHFELVIVPPTIIVACRGGKYRFPCSPTTGILVPPHLHGISLEGKDIRLNDSAREDWSSHDEDFVDFPRIFWTRWVLESYTSHIKC</sequence>
<evidence type="ECO:0000313" key="2">
    <source>
        <dbReference type="Proteomes" id="UP000284706"/>
    </source>
</evidence>